<dbReference type="Proteomes" id="UP000256304">
    <property type="component" value="Unassembled WGS sequence"/>
</dbReference>
<keyword evidence="1" id="KW-0378">Hydrolase</keyword>
<dbReference type="SUPFAM" id="SSF52317">
    <property type="entry name" value="Class I glutamine amidotransferase-like"/>
    <property type="match status" value="1"/>
</dbReference>
<gene>
    <name evidence="4" type="ORF">A8990_1094</name>
</gene>
<dbReference type="InterPro" id="IPR013529">
    <property type="entry name" value="Glyco_hydro_42_N"/>
</dbReference>
<dbReference type="GO" id="GO:0004565">
    <property type="term" value="F:beta-galactosidase activity"/>
    <property type="evidence" value="ECO:0007669"/>
    <property type="project" value="InterPro"/>
</dbReference>
<dbReference type="EMBL" id="QTTN01000009">
    <property type="protein sequence ID" value="REE87359.1"/>
    <property type="molecule type" value="Genomic_DNA"/>
</dbReference>
<keyword evidence="2" id="KW-0326">Glycosidase</keyword>
<feature type="domain" description="Glycoside hydrolase family 42 N-terminal" evidence="3">
    <location>
        <begin position="636"/>
        <end position="750"/>
    </location>
</feature>
<name>A0A3D9S9Z7_9BACL</name>
<reference evidence="4 5" key="1">
    <citation type="submission" date="2018-08" db="EMBL/GenBank/DDBJ databases">
        <title>Genomic Encyclopedia of Type Strains, Phase III (KMG-III): the genomes of soil and plant-associated and newly described type strains.</title>
        <authorList>
            <person name="Whitman W."/>
        </authorList>
    </citation>
    <scope>NUCLEOTIDE SEQUENCE [LARGE SCALE GENOMIC DNA]</scope>
    <source>
        <strain evidence="4 5">CGMCC 1.10966</strain>
    </source>
</reference>
<proteinExistence type="predicted"/>
<evidence type="ECO:0000256" key="2">
    <source>
        <dbReference type="ARBA" id="ARBA00023295"/>
    </source>
</evidence>
<sequence>MSYQYDIRYDTSVGEAFPERLLSAAGGSGSKPKLFFVPSVKYGREIVEFIRRTGVLYETVTIDRAWDLNKWGFGDFYDIRASVDDQHIMYDNLEKALASEEHYDVLVIPGVNGWAHFTAATRAAILRRVENGAGLVLIRPFHGEDKPKSPELVALSPLVNLFEEGFAVDNNAGEGYPRVRFDLLRSDKWVAPAEGHYVTKGVPLELLPCEELAYYPYEAADGAEVLIAGANGAPIAAAREYGRGRVIAFGYFPRDILPQHKDYTGKESTFDAVIDRWQGVRSSCSFAFLESFYELMLRSVVWTARREPDCVLELELVSDQPKHKAEHQPSAWHIRTSGAVAPDEIRYTIKNGYDDVVDTGVCGSDGLLELASKPGIAAGGEFRVELNAYAAAGELLDFATYGFSAPLAASITEAEVSHQTAVSGDLIEASFQLQGGPGSLTVQAVDDYGQVLQQSEHEFSGDGVKLVKAEPYRVGASLKSMHVTVQADLRVGGTRIQHWSGSPIVVTPEQRRIDDFEVFTAPQNRGHGDFLGLVGDLFRELGITGLYPGSAKTLTMSGAEGLGIYWYHRAPYAERKEKYYRTKNKQYLVRVPCLNDPAFWEGMEQKITSKVSMFKHFGPIAYFANDEGSLTCYTDELDLCFCPYCMREMQGWLKLEYGGSIAALNQSWGSSFAEWEEAIPYTREEARGTARYAPWADHRRFMEHTFVESYRRIASIVRSVDEGGVIRMSGCQASTAYSGYDYYRLHQHVGYFEAYGVGNQYEFHRSFARPGTIIGGWFGYGVDGVTARHSVWHALYHGLTLCNLFWEYSLINPDYTFSTSALDFSVPFKEIREEGIGKLLLHASERDHCGIAVHYSMASVRGTNIAGDKTRFEKNRRGWIHLLEDCGYQYVFLASQQIEAGELQERGFKLLVLPYSIALSAEETEAITRFVHDGGVVIGDFQTGLMDRHCEKLARGQLDPLFGIDRLSMEAEPFYINEEFVPNAEFPYFKLDEGMHGVRFAEFGIRSAIGHPAYRDDFMRKVSAAHVNTVGAGIAVYLNMAMADYAERRDRGPDGASMRALLRELIGLSAAGKPASLLEPDSGAPVHAGYESIYYRNGSAAYVATIRGMSGKRELGHDGLAVGAGKKQQGEAEQLRFAFAKQAHVYDIREQRYLGLTDTADFALAEGDTKLFALMPCRVGGIGLSSPSLQWKRGEAAAVSIALLLEDEAQQHHFTSVICFQLTDPDGKRQWLYDENIALIGGSAFLHELVIPCNERTGTWTITAKDTATGVSARLEVTIV</sequence>
<dbReference type="PANTHER" id="PTHR36447:SF1">
    <property type="entry name" value="BETA-GALACTOSIDASE GANA"/>
    <property type="match status" value="1"/>
</dbReference>
<dbReference type="InterPro" id="IPR003476">
    <property type="entry name" value="Glyco_hydro_42"/>
</dbReference>
<accession>A0A3D9S9Z7</accession>
<protein>
    <submittedName>
        <fullName evidence="4">Beta-galactosidase-like protein</fullName>
    </submittedName>
</protein>
<dbReference type="GO" id="GO:0005975">
    <property type="term" value="P:carbohydrate metabolic process"/>
    <property type="evidence" value="ECO:0007669"/>
    <property type="project" value="InterPro"/>
</dbReference>
<dbReference type="CDD" id="cd03143">
    <property type="entry name" value="A4_beta-galactosidase_middle_domain"/>
    <property type="match status" value="1"/>
</dbReference>
<evidence type="ECO:0000313" key="5">
    <source>
        <dbReference type="Proteomes" id="UP000256304"/>
    </source>
</evidence>
<dbReference type="InterPro" id="IPR029062">
    <property type="entry name" value="Class_I_gatase-like"/>
</dbReference>
<dbReference type="PANTHER" id="PTHR36447">
    <property type="entry name" value="BETA-GALACTOSIDASE GANA"/>
    <property type="match status" value="1"/>
</dbReference>
<keyword evidence="5" id="KW-1185">Reference proteome</keyword>
<dbReference type="OrthoDB" id="228648at2"/>
<dbReference type="Pfam" id="PF02449">
    <property type="entry name" value="Glyco_hydro_42"/>
    <property type="match status" value="1"/>
</dbReference>
<evidence type="ECO:0000313" key="4">
    <source>
        <dbReference type="EMBL" id="REE87359.1"/>
    </source>
</evidence>
<dbReference type="GO" id="GO:0009341">
    <property type="term" value="C:beta-galactosidase complex"/>
    <property type="evidence" value="ECO:0007669"/>
    <property type="project" value="InterPro"/>
</dbReference>
<dbReference type="Gene3D" id="3.20.20.80">
    <property type="entry name" value="Glycosidases"/>
    <property type="match status" value="1"/>
</dbReference>
<dbReference type="AlphaFoldDB" id="A0A3D9S9Z7"/>
<dbReference type="RefSeq" id="WP_116188817.1">
    <property type="nucleotide sequence ID" value="NZ_QTTN01000009.1"/>
</dbReference>
<dbReference type="InterPro" id="IPR017853">
    <property type="entry name" value="GH"/>
</dbReference>
<organism evidence="4 5">
    <name type="scientific">Paenibacillus taihuensis</name>
    <dbReference type="NCBI Taxonomy" id="1156355"/>
    <lineage>
        <taxon>Bacteria</taxon>
        <taxon>Bacillati</taxon>
        <taxon>Bacillota</taxon>
        <taxon>Bacilli</taxon>
        <taxon>Bacillales</taxon>
        <taxon>Paenibacillaceae</taxon>
        <taxon>Paenibacillus</taxon>
    </lineage>
</organism>
<evidence type="ECO:0000259" key="3">
    <source>
        <dbReference type="Pfam" id="PF02449"/>
    </source>
</evidence>
<dbReference type="Gene3D" id="3.40.50.880">
    <property type="match status" value="2"/>
</dbReference>
<dbReference type="SUPFAM" id="SSF51445">
    <property type="entry name" value="(Trans)glycosidases"/>
    <property type="match status" value="1"/>
</dbReference>
<evidence type="ECO:0000256" key="1">
    <source>
        <dbReference type="ARBA" id="ARBA00022801"/>
    </source>
</evidence>
<comment type="caution">
    <text evidence="4">The sequence shown here is derived from an EMBL/GenBank/DDBJ whole genome shotgun (WGS) entry which is preliminary data.</text>
</comment>